<dbReference type="PANTHER" id="PTHR30075">
    <property type="entry name" value="GLYCYL-TRNA SYNTHETASE"/>
    <property type="match status" value="1"/>
</dbReference>
<dbReference type="PANTHER" id="PTHR30075:SF2">
    <property type="entry name" value="GLYCINE--TRNA LIGASE, CHLOROPLASTIC_MITOCHONDRIAL 2"/>
    <property type="match status" value="1"/>
</dbReference>
<dbReference type="EC" id="6.1.1.14" evidence="10"/>
<accession>A0A0S7WJT7</accession>
<comment type="similarity">
    <text evidence="2 10">Belongs to the class-II aminoacyl-tRNA synthetase family.</text>
</comment>
<dbReference type="GO" id="GO:0004814">
    <property type="term" value="F:arginine-tRNA ligase activity"/>
    <property type="evidence" value="ECO:0007669"/>
    <property type="project" value="InterPro"/>
</dbReference>
<evidence type="ECO:0000256" key="10">
    <source>
        <dbReference type="HAMAP-Rule" id="MF_00255"/>
    </source>
</evidence>
<name>A0A0S7WJT7_UNCT6</name>
<evidence type="ECO:0000256" key="6">
    <source>
        <dbReference type="ARBA" id="ARBA00022840"/>
    </source>
</evidence>
<evidence type="ECO:0000256" key="3">
    <source>
        <dbReference type="ARBA" id="ARBA00022490"/>
    </source>
</evidence>
<comment type="caution">
    <text evidence="12">The sequence shown here is derived from an EMBL/GenBank/DDBJ whole genome shotgun (WGS) entry which is preliminary data.</text>
</comment>
<comment type="subcellular location">
    <subcellularLocation>
        <location evidence="1 10">Cytoplasm</location>
    </subcellularLocation>
</comment>
<comment type="subunit">
    <text evidence="10">Tetramer of two alpha and two beta subunits.</text>
</comment>
<keyword evidence="8 10" id="KW-0030">Aminoacyl-tRNA synthetase</keyword>
<evidence type="ECO:0000256" key="2">
    <source>
        <dbReference type="ARBA" id="ARBA00008226"/>
    </source>
</evidence>
<dbReference type="GO" id="GO:0005524">
    <property type="term" value="F:ATP binding"/>
    <property type="evidence" value="ECO:0007669"/>
    <property type="project" value="UniProtKB-UniRule"/>
</dbReference>
<dbReference type="GO" id="GO:0006426">
    <property type="term" value="P:glycyl-tRNA aminoacylation"/>
    <property type="evidence" value="ECO:0007669"/>
    <property type="project" value="UniProtKB-UniRule"/>
</dbReference>
<evidence type="ECO:0000256" key="7">
    <source>
        <dbReference type="ARBA" id="ARBA00022917"/>
    </source>
</evidence>
<dbReference type="SUPFAM" id="SSF109604">
    <property type="entry name" value="HD-domain/PDEase-like"/>
    <property type="match status" value="1"/>
</dbReference>
<keyword evidence="4 10" id="KW-0436">Ligase</keyword>
<organism evidence="12 13">
    <name type="scientific">candidate division TA06 bacterium DG_26</name>
    <dbReference type="NCBI Taxonomy" id="1703771"/>
    <lineage>
        <taxon>Bacteria</taxon>
        <taxon>Bacteria division TA06</taxon>
    </lineage>
</organism>
<keyword evidence="5 10" id="KW-0547">Nucleotide-binding</keyword>
<evidence type="ECO:0000256" key="5">
    <source>
        <dbReference type="ARBA" id="ARBA00022741"/>
    </source>
</evidence>
<dbReference type="Proteomes" id="UP000051124">
    <property type="component" value="Unassembled WGS sequence"/>
</dbReference>
<keyword evidence="6 10" id="KW-0067">ATP-binding</keyword>
<dbReference type="GO" id="GO:0006420">
    <property type="term" value="P:arginyl-tRNA aminoacylation"/>
    <property type="evidence" value="ECO:0007669"/>
    <property type="project" value="InterPro"/>
</dbReference>
<dbReference type="HAMAP" id="MF_00255">
    <property type="entry name" value="Gly_tRNA_synth_beta"/>
    <property type="match status" value="1"/>
</dbReference>
<dbReference type="InterPro" id="IPR008909">
    <property type="entry name" value="DALR_anticod-bd"/>
</dbReference>
<dbReference type="AlphaFoldDB" id="A0A0S7WJT7"/>
<evidence type="ECO:0000256" key="8">
    <source>
        <dbReference type="ARBA" id="ARBA00023146"/>
    </source>
</evidence>
<dbReference type="GO" id="GO:0004820">
    <property type="term" value="F:glycine-tRNA ligase activity"/>
    <property type="evidence" value="ECO:0007669"/>
    <property type="project" value="UniProtKB-UniRule"/>
</dbReference>
<evidence type="ECO:0000259" key="11">
    <source>
        <dbReference type="Pfam" id="PF05746"/>
    </source>
</evidence>
<reference evidence="12 13" key="1">
    <citation type="journal article" date="2015" name="Microbiome">
        <title>Genomic resolution of linkages in carbon, nitrogen, and sulfur cycling among widespread estuary sediment bacteria.</title>
        <authorList>
            <person name="Baker B.J."/>
            <person name="Lazar C.S."/>
            <person name="Teske A.P."/>
            <person name="Dick G.J."/>
        </authorList>
    </citation>
    <scope>NUCLEOTIDE SEQUENCE [LARGE SCALE GENOMIC DNA]</scope>
    <source>
        <strain evidence="12">DG_26</strain>
    </source>
</reference>
<dbReference type="EMBL" id="LIZT01000022">
    <property type="protein sequence ID" value="KPJ50421.1"/>
    <property type="molecule type" value="Genomic_DNA"/>
</dbReference>
<dbReference type="InterPro" id="IPR015944">
    <property type="entry name" value="Gly-tRNA-synth_bsu"/>
</dbReference>
<proteinExistence type="inferred from homology"/>
<evidence type="ECO:0000313" key="13">
    <source>
        <dbReference type="Proteomes" id="UP000051124"/>
    </source>
</evidence>
<dbReference type="PROSITE" id="PS50861">
    <property type="entry name" value="AA_TRNA_LIGASE_II_GLYAB"/>
    <property type="match status" value="1"/>
</dbReference>
<protein>
    <recommendedName>
        <fullName evidence="10">Glycine--tRNA ligase beta subunit</fullName>
        <ecNumber evidence="10">6.1.1.14</ecNumber>
    </recommendedName>
    <alternativeName>
        <fullName evidence="10">Glycyl-tRNA synthetase beta subunit</fullName>
        <shortName evidence="10">GlyRS</shortName>
    </alternativeName>
</protein>
<dbReference type="GO" id="GO:0005829">
    <property type="term" value="C:cytosol"/>
    <property type="evidence" value="ECO:0007669"/>
    <property type="project" value="TreeGrafter"/>
</dbReference>
<dbReference type="InterPro" id="IPR006194">
    <property type="entry name" value="Gly-tRNA-synth_heterodimer"/>
</dbReference>
<gene>
    <name evidence="10" type="primary">glyS</name>
    <name evidence="12" type="ORF">AMJ40_03030</name>
</gene>
<evidence type="ECO:0000256" key="9">
    <source>
        <dbReference type="ARBA" id="ARBA00047937"/>
    </source>
</evidence>
<dbReference type="Pfam" id="PF02092">
    <property type="entry name" value="tRNA_synt_2f"/>
    <property type="match status" value="1"/>
</dbReference>
<evidence type="ECO:0000313" key="12">
    <source>
        <dbReference type="EMBL" id="KPJ50421.1"/>
    </source>
</evidence>
<dbReference type="PATRIC" id="fig|1703771.3.peg.744"/>
<keyword evidence="7 10" id="KW-0648">Protein biosynthesis</keyword>
<evidence type="ECO:0000256" key="1">
    <source>
        <dbReference type="ARBA" id="ARBA00004496"/>
    </source>
</evidence>
<dbReference type="NCBIfam" id="TIGR00211">
    <property type="entry name" value="glyS"/>
    <property type="match status" value="1"/>
</dbReference>
<sequence length="698" mass="79361">MKRSHHDSADLLLEIGTEEIPPSYLLPASQQMRDKFELFLRENLLTSTEILTMYTSRRLTLLVHELSSHQKEKTVQILGPPARLCYDENGTPTETLIGFAKSHGLKPDRAKVIKTEKGEYIALEKVQKGRMTGAILKDYLPELIRSITFPKSMRWSGDFRFARPIRWILALYGNNVVRFRVAGISSAGYTYGHRILFHKKIAVKYPEQYVENLRESYVIVSPEERLHSIRQGMEQSATKVSGRPVMDEELLLEVSNLVEYPVCSLGRFDEQYLRLPRDVILTAMKTHQRYFGVVGRKDDLLPYFLAVLSGDPKHLHTIMRGNESVLQARLADALFYWDTDRRIPLESRIESLKEIVWLEEMGTLFQKTERLVRLGTLVASVLCADRLPVVERAAKLAKTDLATTMIKDGKEFTTLEGKIGMEYALQSGESQDVAVAIYEHYLPRYPGDTLPETPQGAVLSIADKLDTIVGGFIAGHIPTGSQDPQGLRRHATGMLSIIADRKLRLALNPLVDEALKAFASQDLLRTKNVKEDILNFLTARIESWLQEERFRYDLVDAVLSTRHDDLTDARSRLIALDDLRNSADFTRLVIAQKRVANILKNQPELPALDESLLLEAAEQELSSAISKLKPEYEGSVKKGDYRRAFRQLLTLRAPIDRLFDEVLIMAEEKSLRMNRLTLVKSTKDLFNEVGDLSKIVIE</sequence>
<feature type="domain" description="DALR anticodon binding" evidence="11">
    <location>
        <begin position="591"/>
        <end position="690"/>
    </location>
</feature>
<dbReference type="Pfam" id="PF05746">
    <property type="entry name" value="DALR_1"/>
    <property type="match status" value="1"/>
</dbReference>
<comment type="catalytic activity">
    <reaction evidence="9 10">
        <text>tRNA(Gly) + glycine + ATP = glycyl-tRNA(Gly) + AMP + diphosphate</text>
        <dbReference type="Rhea" id="RHEA:16013"/>
        <dbReference type="Rhea" id="RHEA-COMP:9664"/>
        <dbReference type="Rhea" id="RHEA-COMP:9683"/>
        <dbReference type="ChEBI" id="CHEBI:30616"/>
        <dbReference type="ChEBI" id="CHEBI:33019"/>
        <dbReference type="ChEBI" id="CHEBI:57305"/>
        <dbReference type="ChEBI" id="CHEBI:78442"/>
        <dbReference type="ChEBI" id="CHEBI:78522"/>
        <dbReference type="ChEBI" id="CHEBI:456215"/>
        <dbReference type="EC" id="6.1.1.14"/>
    </reaction>
</comment>
<evidence type="ECO:0000256" key="4">
    <source>
        <dbReference type="ARBA" id="ARBA00022598"/>
    </source>
</evidence>
<dbReference type="PRINTS" id="PR01045">
    <property type="entry name" value="TRNASYNTHGB"/>
</dbReference>
<keyword evidence="3 10" id="KW-0963">Cytoplasm</keyword>